<evidence type="ECO:0000313" key="3">
    <source>
        <dbReference type="Proteomes" id="UP000250918"/>
    </source>
</evidence>
<dbReference type="SMART" id="SM00893">
    <property type="entry name" value="ETF"/>
    <property type="match status" value="1"/>
</dbReference>
<dbReference type="PANTHER" id="PTHR21294:SF17">
    <property type="entry name" value="PROTEIN FIXA"/>
    <property type="match status" value="1"/>
</dbReference>
<dbReference type="EMBL" id="PQAP01000172">
    <property type="protein sequence ID" value="PWB69377.1"/>
    <property type="molecule type" value="Genomic_DNA"/>
</dbReference>
<gene>
    <name evidence="2" type="ORF">C3F09_10400</name>
</gene>
<evidence type="ECO:0000259" key="1">
    <source>
        <dbReference type="SMART" id="SM00893"/>
    </source>
</evidence>
<proteinExistence type="predicted"/>
<protein>
    <submittedName>
        <fullName evidence="2">Electron transfer flavoprotein subunit beta</fullName>
    </submittedName>
</protein>
<dbReference type="SUPFAM" id="SSF52402">
    <property type="entry name" value="Adenine nucleotide alpha hydrolases-like"/>
    <property type="match status" value="1"/>
</dbReference>
<organism evidence="2 3">
    <name type="scientific">candidate division GN15 bacterium</name>
    <dbReference type="NCBI Taxonomy" id="2072418"/>
    <lineage>
        <taxon>Bacteria</taxon>
        <taxon>candidate division GN15</taxon>
    </lineage>
</organism>
<dbReference type="PANTHER" id="PTHR21294">
    <property type="entry name" value="ELECTRON TRANSFER FLAVOPROTEIN BETA-SUBUNIT"/>
    <property type="match status" value="1"/>
</dbReference>
<dbReference type="CDD" id="cd01714">
    <property type="entry name" value="ETF_beta"/>
    <property type="match status" value="1"/>
</dbReference>
<dbReference type="Pfam" id="PF01012">
    <property type="entry name" value="ETF"/>
    <property type="match status" value="1"/>
</dbReference>
<dbReference type="Proteomes" id="UP000250918">
    <property type="component" value="Unassembled WGS sequence"/>
</dbReference>
<dbReference type="PIRSF" id="PIRSF000090">
    <property type="entry name" value="Beta-ETF"/>
    <property type="match status" value="1"/>
</dbReference>
<accession>A0A855WWR0</accession>
<sequence>MNIVVLVKQVPEIALIKVDEAANQVVLPAGPGILNPFDEYALEEGQRLREKLGGTCVVMSVGTERTESALRDCLALGADDAYLLTDNLFAGSDQQAIARILAAGLKKLGNYHLILAGKQAVDSDASQVPAAVAANLDLPQALFVKKVESASEEKITVYRTTEEGYDVVEMALPAVVSVVKEINEPRLPSLKGKMAAKKKTIIKWSASDLGITGDHIGANSGTTTLKVSTPPPRAKGEMITGDSPEQIADTLFKKLRENQVI</sequence>
<name>A0A855WWR0_9BACT</name>
<dbReference type="InterPro" id="IPR033948">
    <property type="entry name" value="ETF_beta_N"/>
</dbReference>
<dbReference type="InterPro" id="IPR014730">
    <property type="entry name" value="ETF_a/b_N"/>
</dbReference>
<dbReference type="InterPro" id="IPR014729">
    <property type="entry name" value="Rossmann-like_a/b/a_fold"/>
</dbReference>
<dbReference type="InterPro" id="IPR012255">
    <property type="entry name" value="ETF_b"/>
</dbReference>
<reference evidence="2 3" key="1">
    <citation type="journal article" date="2018" name="ISME J.">
        <title>A methanotrophic archaeon couples anaerobic oxidation of methane to Fe(III) reduction.</title>
        <authorList>
            <person name="Cai C."/>
            <person name="Leu A.O."/>
            <person name="Xie G.J."/>
            <person name="Guo J."/>
            <person name="Feng Y."/>
            <person name="Zhao J.X."/>
            <person name="Tyson G.W."/>
            <person name="Yuan Z."/>
            <person name="Hu S."/>
        </authorList>
    </citation>
    <scope>NUCLEOTIDE SEQUENCE [LARGE SCALE GENOMIC DNA]</scope>
    <source>
        <strain evidence="2">FeB_12</strain>
    </source>
</reference>
<evidence type="ECO:0000313" key="2">
    <source>
        <dbReference type="EMBL" id="PWB69377.1"/>
    </source>
</evidence>
<dbReference type="AlphaFoldDB" id="A0A855WWR0"/>
<comment type="caution">
    <text evidence="2">The sequence shown here is derived from an EMBL/GenBank/DDBJ whole genome shotgun (WGS) entry which is preliminary data.</text>
</comment>
<dbReference type="GO" id="GO:0009055">
    <property type="term" value="F:electron transfer activity"/>
    <property type="evidence" value="ECO:0007669"/>
    <property type="project" value="InterPro"/>
</dbReference>
<feature type="domain" description="Electron transfer flavoprotein alpha/beta-subunit N-terminal" evidence="1">
    <location>
        <begin position="22"/>
        <end position="213"/>
    </location>
</feature>
<dbReference type="Gene3D" id="3.40.50.620">
    <property type="entry name" value="HUPs"/>
    <property type="match status" value="1"/>
</dbReference>